<dbReference type="AlphaFoldDB" id="A0A8K0TCU5"/>
<feature type="compositionally biased region" description="Basic and acidic residues" evidence="1">
    <location>
        <begin position="1"/>
        <end position="14"/>
    </location>
</feature>
<evidence type="ECO:0000256" key="1">
    <source>
        <dbReference type="SAM" id="MobiDB-lite"/>
    </source>
</evidence>
<feature type="compositionally biased region" description="Low complexity" evidence="1">
    <location>
        <begin position="16"/>
        <end position="25"/>
    </location>
</feature>
<name>A0A8K0TCU5_9PEZI</name>
<feature type="compositionally biased region" description="Low complexity" evidence="1">
    <location>
        <begin position="191"/>
        <end position="201"/>
    </location>
</feature>
<keyword evidence="3" id="KW-1185">Reference proteome</keyword>
<evidence type="ECO:0000313" key="3">
    <source>
        <dbReference type="Proteomes" id="UP000813385"/>
    </source>
</evidence>
<dbReference type="EMBL" id="JAGPXD010000004">
    <property type="protein sequence ID" value="KAH7358584.1"/>
    <property type="molecule type" value="Genomic_DNA"/>
</dbReference>
<sequence>MEGIKEGRGDRCDHNPSTTPTTSSSDTRHNALANHLLSPPSISPFRALNPTSPARASESSPWLAVGGWSCPDNDPGSRSKEPLSGQRWTRPPPFRPTMAGHAWFVPSTPSQGPKMASPLVRYYHQVPPDRTTGHGLAQWHSGPGSTGREPVSQPNQHKHALLVSLQNILRASAGNETRAPAARAIDDKETPPAASSPSFSPRLAWPGNSAHSCSAARPP</sequence>
<reference evidence="2" key="1">
    <citation type="journal article" date="2021" name="Nat. Commun.">
        <title>Genetic determinants of endophytism in the Arabidopsis root mycobiome.</title>
        <authorList>
            <person name="Mesny F."/>
            <person name="Miyauchi S."/>
            <person name="Thiergart T."/>
            <person name="Pickel B."/>
            <person name="Atanasova L."/>
            <person name="Karlsson M."/>
            <person name="Huettel B."/>
            <person name="Barry K.W."/>
            <person name="Haridas S."/>
            <person name="Chen C."/>
            <person name="Bauer D."/>
            <person name="Andreopoulos W."/>
            <person name="Pangilinan J."/>
            <person name="LaButti K."/>
            <person name="Riley R."/>
            <person name="Lipzen A."/>
            <person name="Clum A."/>
            <person name="Drula E."/>
            <person name="Henrissat B."/>
            <person name="Kohler A."/>
            <person name="Grigoriev I.V."/>
            <person name="Martin F.M."/>
            <person name="Hacquard S."/>
        </authorList>
    </citation>
    <scope>NUCLEOTIDE SEQUENCE</scope>
    <source>
        <strain evidence="2">MPI-CAGE-AT-0016</strain>
    </source>
</reference>
<gene>
    <name evidence="2" type="ORF">B0T11DRAFT_105719</name>
</gene>
<organism evidence="2 3">
    <name type="scientific">Plectosphaerella cucumerina</name>
    <dbReference type="NCBI Taxonomy" id="40658"/>
    <lineage>
        <taxon>Eukaryota</taxon>
        <taxon>Fungi</taxon>
        <taxon>Dikarya</taxon>
        <taxon>Ascomycota</taxon>
        <taxon>Pezizomycotina</taxon>
        <taxon>Sordariomycetes</taxon>
        <taxon>Hypocreomycetidae</taxon>
        <taxon>Glomerellales</taxon>
        <taxon>Plectosphaerellaceae</taxon>
        <taxon>Plectosphaerella</taxon>
    </lineage>
</organism>
<accession>A0A8K0TCU5</accession>
<feature type="region of interest" description="Disordered" evidence="1">
    <location>
        <begin position="125"/>
        <end position="159"/>
    </location>
</feature>
<feature type="region of interest" description="Disordered" evidence="1">
    <location>
        <begin position="1"/>
        <end position="111"/>
    </location>
</feature>
<proteinExistence type="predicted"/>
<feature type="region of interest" description="Disordered" evidence="1">
    <location>
        <begin position="173"/>
        <end position="219"/>
    </location>
</feature>
<protein>
    <submittedName>
        <fullName evidence="2">Uncharacterized protein</fullName>
    </submittedName>
</protein>
<feature type="compositionally biased region" description="Polar residues" evidence="1">
    <location>
        <begin position="49"/>
        <end position="60"/>
    </location>
</feature>
<comment type="caution">
    <text evidence="2">The sequence shown here is derived from an EMBL/GenBank/DDBJ whole genome shotgun (WGS) entry which is preliminary data.</text>
</comment>
<dbReference type="Proteomes" id="UP000813385">
    <property type="component" value="Unassembled WGS sequence"/>
</dbReference>
<evidence type="ECO:0000313" key="2">
    <source>
        <dbReference type="EMBL" id="KAH7358584.1"/>
    </source>
</evidence>